<feature type="region of interest" description="Disordered" evidence="1">
    <location>
        <begin position="1"/>
        <end position="25"/>
    </location>
</feature>
<feature type="compositionally biased region" description="Basic and acidic residues" evidence="1">
    <location>
        <begin position="1"/>
        <end position="12"/>
    </location>
</feature>
<sequence>MLEPCNRIEGRAGRVSGLDQSRGSGTGILRQYHVQWRYKVTTDQNHLGTGVHSI</sequence>
<proteinExistence type="predicted"/>
<dbReference type="EMBL" id="JARKNE010000009">
    <property type="protein sequence ID" value="KAK5802444.1"/>
    <property type="molecule type" value="Genomic_DNA"/>
</dbReference>
<gene>
    <name evidence="2" type="ORF">PVK06_030035</name>
</gene>
<evidence type="ECO:0000256" key="1">
    <source>
        <dbReference type="SAM" id="MobiDB-lite"/>
    </source>
</evidence>
<dbReference type="Proteomes" id="UP001358586">
    <property type="component" value="Chromosome 9"/>
</dbReference>
<evidence type="ECO:0000313" key="2">
    <source>
        <dbReference type="EMBL" id="KAK5802444.1"/>
    </source>
</evidence>
<reference evidence="2 3" key="1">
    <citation type="submission" date="2023-03" db="EMBL/GenBank/DDBJ databases">
        <title>WGS of Gossypium arboreum.</title>
        <authorList>
            <person name="Yu D."/>
        </authorList>
    </citation>
    <scope>NUCLEOTIDE SEQUENCE [LARGE SCALE GENOMIC DNA]</scope>
    <source>
        <tissue evidence="2">Leaf</tissue>
    </source>
</reference>
<protein>
    <submittedName>
        <fullName evidence="2">Uncharacterized protein</fullName>
    </submittedName>
</protein>
<keyword evidence="3" id="KW-1185">Reference proteome</keyword>
<name>A0ABR0NMQ6_GOSAR</name>
<evidence type="ECO:0000313" key="3">
    <source>
        <dbReference type="Proteomes" id="UP001358586"/>
    </source>
</evidence>
<accession>A0ABR0NMQ6</accession>
<organism evidence="2 3">
    <name type="scientific">Gossypium arboreum</name>
    <name type="common">Tree cotton</name>
    <name type="synonym">Gossypium nanking</name>
    <dbReference type="NCBI Taxonomy" id="29729"/>
    <lineage>
        <taxon>Eukaryota</taxon>
        <taxon>Viridiplantae</taxon>
        <taxon>Streptophyta</taxon>
        <taxon>Embryophyta</taxon>
        <taxon>Tracheophyta</taxon>
        <taxon>Spermatophyta</taxon>
        <taxon>Magnoliopsida</taxon>
        <taxon>eudicotyledons</taxon>
        <taxon>Gunneridae</taxon>
        <taxon>Pentapetalae</taxon>
        <taxon>rosids</taxon>
        <taxon>malvids</taxon>
        <taxon>Malvales</taxon>
        <taxon>Malvaceae</taxon>
        <taxon>Malvoideae</taxon>
        <taxon>Gossypium</taxon>
    </lineage>
</organism>
<comment type="caution">
    <text evidence="2">The sequence shown here is derived from an EMBL/GenBank/DDBJ whole genome shotgun (WGS) entry which is preliminary data.</text>
</comment>